<protein>
    <submittedName>
        <fullName evidence="3">Uncharacterized protein LOC114243455</fullName>
    </submittedName>
</protein>
<dbReference type="Proteomes" id="UP000504629">
    <property type="component" value="Unplaced"/>
</dbReference>
<dbReference type="KEGG" id="bman:114243455"/>
<evidence type="ECO:0000313" key="2">
    <source>
        <dbReference type="Proteomes" id="UP000504629"/>
    </source>
</evidence>
<proteinExistence type="predicted"/>
<accession>A0A6J2JM58</accession>
<reference evidence="3" key="1">
    <citation type="submission" date="2025-08" db="UniProtKB">
        <authorList>
            <consortium name="RefSeq"/>
        </authorList>
    </citation>
    <scope>IDENTIFICATION</scope>
    <source>
        <tissue evidence="3">Silk gland</tissue>
    </source>
</reference>
<dbReference type="OrthoDB" id="7489662at2759"/>
<evidence type="ECO:0000259" key="1">
    <source>
        <dbReference type="PROSITE" id="PS00028"/>
    </source>
</evidence>
<dbReference type="SMART" id="SM00355">
    <property type="entry name" value="ZnF_C2H2"/>
    <property type="match status" value="4"/>
</dbReference>
<dbReference type="RefSeq" id="XP_028030761.1">
    <property type="nucleotide sequence ID" value="XM_028174960.1"/>
</dbReference>
<gene>
    <name evidence="3" type="primary">LOC114243455</name>
</gene>
<evidence type="ECO:0000313" key="3">
    <source>
        <dbReference type="RefSeq" id="XP_028030761.1"/>
    </source>
</evidence>
<dbReference type="InterPro" id="IPR013087">
    <property type="entry name" value="Znf_C2H2_type"/>
</dbReference>
<keyword evidence="2" id="KW-1185">Reference proteome</keyword>
<organism evidence="2 3">
    <name type="scientific">Bombyx mandarina</name>
    <name type="common">Wild silk moth</name>
    <name type="synonym">Wild silkworm</name>
    <dbReference type="NCBI Taxonomy" id="7092"/>
    <lineage>
        <taxon>Eukaryota</taxon>
        <taxon>Metazoa</taxon>
        <taxon>Ecdysozoa</taxon>
        <taxon>Arthropoda</taxon>
        <taxon>Hexapoda</taxon>
        <taxon>Insecta</taxon>
        <taxon>Pterygota</taxon>
        <taxon>Neoptera</taxon>
        <taxon>Endopterygota</taxon>
        <taxon>Lepidoptera</taxon>
        <taxon>Glossata</taxon>
        <taxon>Ditrysia</taxon>
        <taxon>Bombycoidea</taxon>
        <taxon>Bombycidae</taxon>
        <taxon>Bombycinae</taxon>
        <taxon>Bombyx</taxon>
    </lineage>
</organism>
<dbReference type="GeneID" id="114243455"/>
<feature type="domain" description="C2H2-type" evidence="1">
    <location>
        <begin position="39"/>
        <end position="59"/>
    </location>
</feature>
<name>A0A6J2JM58_BOMMA</name>
<sequence>MKKRRKQTTSDSEDELPLTKLCSDTNSYKSLTRHSIEVCEFCDKVFKNRYKSIIHTMTHITIPLIKDSLKQCLSCKLYFPSQDDLKCHVAKKHIKIDYTSFNGGKTPLPQSQALRLESNVKLEPICFDNKEPNGDLQLKNLKLFKDFSSYNSFDQYNNAVINNTRRNIKSRILFEDEEILSSLDSNYQENITCKEDLKSNPSTFKSVHYDELIEFGRFYCKFCNKILYSRYDKILHDTSHISLSLEPMNKLHKCLICERYITTTMRKHILEKHQTTLKKRHLKSVGKKCYICHLVYYNKERHRMTSHHKYHLSLSLSKKHNQAVKKRIIMKNEITTMKLCELCYVRGRSKSSVLKNISELNKQCCDKCKEVFFEGKLVRVRVVKSCLEGAARTNREHCKSNQDRLKNIQNRLKIKSYVK</sequence>
<dbReference type="AlphaFoldDB" id="A0A6J2JM58"/>
<dbReference type="PROSITE" id="PS00028">
    <property type="entry name" value="ZINC_FINGER_C2H2_1"/>
    <property type="match status" value="1"/>
</dbReference>
<dbReference type="Gene3D" id="3.30.160.60">
    <property type="entry name" value="Classic Zinc Finger"/>
    <property type="match status" value="1"/>
</dbReference>